<organism evidence="1 2">
    <name type="scientific">Calycomorphotria hydatis</name>
    <dbReference type="NCBI Taxonomy" id="2528027"/>
    <lineage>
        <taxon>Bacteria</taxon>
        <taxon>Pseudomonadati</taxon>
        <taxon>Planctomycetota</taxon>
        <taxon>Planctomycetia</taxon>
        <taxon>Planctomycetales</taxon>
        <taxon>Planctomycetaceae</taxon>
        <taxon>Calycomorphotria</taxon>
    </lineage>
</organism>
<dbReference type="OrthoDB" id="268932at2"/>
<dbReference type="AlphaFoldDB" id="A0A517TDV9"/>
<protein>
    <submittedName>
        <fullName evidence="1">Uncharacterized protein</fullName>
    </submittedName>
</protein>
<reference evidence="1 2" key="1">
    <citation type="submission" date="2019-02" db="EMBL/GenBank/DDBJ databases">
        <title>Deep-cultivation of Planctomycetes and their phenomic and genomic characterization uncovers novel biology.</title>
        <authorList>
            <person name="Wiegand S."/>
            <person name="Jogler M."/>
            <person name="Boedeker C."/>
            <person name="Pinto D."/>
            <person name="Vollmers J."/>
            <person name="Rivas-Marin E."/>
            <person name="Kohn T."/>
            <person name="Peeters S.H."/>
            <person name="Heuer A."/>
            <person name="Rast P."/>
            <person name="Oberbeckmann S."/>
            <person name="Bunk B."/>
            <person name="Jeske O."/>
            <person name="Meyerdierks A."/>
            <person name="Storesund J.E."/>
            <person name="Kallscheuer N."/>
            <person name="Luecker S."/>
            <person name="Lage O.M."/>
            <person name="Pohl T."/>
            <person name="Merkel B.J."/>
            <person name="Hornburger P."/>
            <person name="Mueller R.-W."/>
            <person name="Bruemmer F."/>
            <person name="Labrenz M."/>
            <person name="Spormann A.M."/>
            <person name="Op den Camp H."/>
            <person name="Overmann J."/>
            <person name="Amann R."/>
            <person name="Jetten M.S.M."/>
            <person name="Mascher T."/>
            <person name="Medema M.H."/>
            <person name="Devos D.P."/>
            <person name="Kaster A.-K."/>
            <person name="Ovreas L."/>
            <person name="Rohde M."/>
            <person name="Galperin M.Y."/>
            <person name="Jogler C."/>
        </authorList>
    </citation>
    <scope>NUCLEOTIDE SEQUENCE [LARGE SCALE GENOMIC DNA]</scope>
    <source>
        <strain evidence="1 2">V22</strain>
    </source>
</reference>
<keyword evidence="2" id="KW-1185">Reference proteome</keyword>
<dbReference type="Proteomes" id="UP000319976">
    <property type="component" value="Chromosome"/>
</dbReference>
<evidence type="ECO:0000313" key="2">
    <source>
        <dbReference type="Proteomes" id="UP000319976"/>
    </source>
</evidence>
<gene>
    <name evidence="1" type="ORF">V22_38310</name>
</gene>
<name>A0A517TDV9_9PLAN</name>
<dbReference type="KEGG" id="chya:V22_38310"/>
<dbReference type="RefSeq" id="WP_145265748.1">
    <property type="nucleotide sequence ID" value="NZ_CP036316.1"/>
</dbReference>
<proteinExistence type="predicted"/>
<evidence type="ECO:0000313" key="1">
    <source>
        <dbReference type="EMBL" id="QDT66561.1"/>
    </source>
</evidence>
<sequence length="164" mass="17986">MAARGSELKLGFLTTIELPAGGYVGGLLVTNRYGHPLEFQCTTPVKANRTQEILYGPTLEPYLRGEVIGQTLVDKAAVTPDVVLTDDEVLLSVRKHINQPTGFVTSEGKLSLGKQKLRFHDAHAEDEKSIHSHAEQIPESADLLEPFERVREALKETVQTGAAR</sequence>
<accession>A0A517TDV9</accession>
<dbReference type="EMBL" id="CP036316">
    <property type="protein sequence ID" value="QDT66561.1"/>
    <property type="molecule type" value="Genomic_DNA"/>
</dbReference>